<dbReference type="InterPro" id="IPR016024">
    <property type="entry name" value="ARM-type_fold"/>
</dbReference>
<feature type="region of interest" description="Disordered" evidence="1">
    <location>
        <begin position="747"/>
        <end position="767"/>
    </location>
</feature>
<dbReference type="EMBL" id="JBHSXN010000004">
    <property type="protein sequence ID" value="MFC6954805.1"/>
    <property type="molecule type" value="Genomic_DNA"/>
</dbReference>
<comment type="caution">
    <text evidence="2">The sequence shown here is derived from an EMBL/GenBank/DDBJ whole genome shotgun (WGS) entry which is preliminary data.</text>
</comment>
<organism evidence="2 3">
    <name type="scientific">Halorubellus litoreus</name>
    <dbReference type="NCBI Taxonomy" id="755308"/>
    <lineage>
        <taxon>Archaea</taxon>
        <taxon>Methanobacteriati</taxon>
        <taxon>Methanobacteriota</taxon>
        <taxon>Stenosarchaea group</taxon>
        <taxon>Halobacteria</taxon>
        <taxon>Halobacteriales</taxon>
        <taxon>Halorubellaceae</taxon>
        <taxon>Halorubellus</taxon>
    </lineage>
</organism>
<gene>
    <name evidence="2" type="ORF">ACFQGB_18210</name>
</gene>
<keyword evidence="3" id="KW-1185">Reference proteome</keyword>
<protein>
    <submittedName>
        <fullName evidence="2">Uncharacterized protein</fullName>
    </submittedName>
</protein>
<dbReference type="Proteomes" id="UP001596395">
    <property type="component" value="Unassembled WGS sequence"/>
</dbReference>
<evidence type="ECO:0000313" key="2">
    <source>
        <dbReference type="EMBL" id="MFC6954805.1"/>
    </source>
</evidence>
<evidence type="ECO:0000313" key="3">
    <source>
        <dbReference type="Proteomes" id="UP001596395"/>
    </source>
</evidence>
<sequence length="826" mass="88741">MTGSTPDWESSLADLPAALEGELSERERAALLAPEGGDLAGPSVVLYRRQATATLLAMLERDGAPVGRLVPVLASVLAREFDQSRQQRVTDLFNVGTVSRQICTEIVESLAGLDPDAVISTVQRRHAEQLFLALVPGTAPDRCSALRRATMEVLVALTRQHPDLIAEVSVTRRREVLQNAVEQLTAIGELPEVTANEAQRPTDYFVVKLVGGVAVRSPERVLTEAERDRVLSIASDVNSIEVQAWGLLSRLGATAGDATTDSATVERVLVGLCPPAPGRDVSYYDASLRVFHELLQLDVVPPQYVDAIVSAVRTSVVDRPIGSYGIVRVQWALTVLVELATHEEATAGHVDVMRSFMLELARESGDSDGDTTREVVASKLEALEAATDGGDAWYADTVDSILQELRVDDGERQRRALRAGSVLARVQCLDDESRTRLLERYCGLLELPDAPRAAVAVGIREVVGSGALRAAQFRLVFDVVRTTVHSLPADVAEHLFAVYQRAEQLTDEQASAAFDDLIEAMERESQALRDVAVTTLRTLVDHGRVPVESLGPHIEALCTASRDGIRKPARFDLVDRFVATVTLETDTVETIEHAVWQTIRPATQDEASAATHIEVRDGAGQACSILSRLLLAEHSLTVPRSELVRGIAAVCAHANDQRGDDAASHAIDAANRLLCAGSLSESECREVVSGLVAALRAGGARKAGAAAEALRAAVDSGVDTTTIVTDLLPLDTYHFTDYASHTNALLVSNRPRGRDSPPDPPQEDSEKWDAVVPLLETLTREDGELAADLDDDLRGVLADVGVAPSTRLDCVSVLSRTPAGAAGHRP</sequence>
<proteinExistence type="predicted"/>
<reference evidence="2 3" key="1">
    <citation type="journal article" date="2019" name="Int. J. Syst. Evol. Microbiol.">
        <title>The Global Catalogue of Microorganisms (GCM) 10K type strain sequencing project: providing services to taxonomists for standard genome sequencing and annotation.</title>
        <authorList>
            <consortium name="The Broad Institute Genomics Platform"/>
            <consortium name="The Broad Institute Genome Sequencing Center for Infectious Disease"/>
            <person name="Wu L."/>
            <person name="Ma J."/>
        </authorList>
    </citation>
    <scope>NUCLEOTIDE SEQUENCE [LARGE SCALE GENOMIC DNA]</scope>
    <source>
        <strain evidence="2 3">GX26</strain>
    </source>
</reference>
<dbReference type="SUPFAM" id="SSF48371">
    <property type="entry name" value="ARM repeat"/>
    <property type="match status" value="1"/>
</dbReference>
<accession>A0ABD5VH03</accession>
<name>A0ABD5VH03_9EURY</name>
<dbReference type="RefSeq" id="WP_336351748.1">
    <property type="nucleotide sequence ID" value="NZ_JAZAQL010000004.1"/>
</dbReference>
<evidence type="ECO:0000256" key="1">
    <source>
        <dbReference type="SAM" id="MobiDB-lite"/>
    </source>
</evidence>
<dbReference type="AlphaFoldDB" id="A0ABD5VH03"/>